<evidence type="ECO:0000313" key="3">
    <source>
        <dbReference type="Proteomes" id="UP000198964"/>
    </source>
</evidence>
<keyword evidence="1" id="KW-0812">Transmembrane</keyword>
<feature type="transmembrane region" description="Helical" evidence="1">
    <location>
        <begin position="262"/>
        <end position="281"/>
    </location>
</feature>
<dbReference type="PANTHER" id="PTHR34219">
    <property type="entry name" value="IRON-REGULATED INNER MEMBRANE PROTEIN-RELATED"/>
    <property type="match status" value="1"/>
</dbReference>
<dbReference type="InterPro" id="IPR005625">
    <property type="entry name" value="PepSY-ass_TM"/>
</dbReference>
<organism evidence="2 3">
    <name type="scientific">Sunxiuqinia elliptica</name>
    <dbReference type="NCBI Taxonomy" id="655355"/>
    <lineage>
        <taxon>Bacteria</taxon>
        <taxon>Pseudomonadati</taxon>
        <taxon>Bacteroidota</taxon>
        <taxon>Bacteroidia</taxon>
        <taxon>Marinilabiliales</taxon>
        <taxon>Prolixibacteraceae</taxon>
        <taxon>Sunxiuqinia</taxon>
    </lineage>
</organism>
<evidence type="ECO:0000256" key="1">
    <source>
        <dbReference type="SAM" id="Phobius"/>
    </source>
</evidence>
<sequence>MKKSLKLFRKLHKWPGIVIAFLAILFALSGIVMNHRSLFSSIDINRNWLPPGFQYNNWNLAAVRGGIPLDSSNFLFYGNIGIWKKNDQSISDFNQGFPSGIDHRKIYQLVEFTPKQFYAATHFGLYKRQLPEGQWEQITIPIKENRLTDVFVKQDTLIVLSRHHLLKSADGNQFQVIQLPEPTNYKRETGLFNTLWELHSGELFGLPGKLFVDLLGIVTILLAVTGLLHFFFPKIAKRRREKKKDNTKLTTTRRLNLRWHNVVGYLFLILLLLNTMAGMFLRPPLLIPIAGSKVGLIPGTHLDSPNPWFDKLRKGVWDEERKQYLFSTSDGFFVADESLSHPLQRMDFQPPVSVMGCNVLSSIGPSQYLVGSFSGLFIWDLNKQLVLDAFTQRPPMNTGGRPISDNMVTGYFEVNANEHYLFDYNRGMYSFEGNPDWPMSEEVLEKTPLSLWNTALEIHTGRIFEHLLGPFYILYVPLSGLCLLMVLISGFLIWWKAYRKNKPKKKVRT</sequence>
<keyword evidence="1" id="KW-1133">Transmembrane helix</keyword>
<keyword evidence="3" id="KW-1185">Reference proteome</keyword>
<dbReference type="RefSeq" id="WP_093921726.1">
    <property type="nucleotide sequence ID" value="NZ_FONW01000019.1"/>
</dbReference>
<reference evidence="2 3" key="1">
    <citation type="submission" date="2016-10" db="EMBL/GenBank/DDBJ databases">
        <authorList>
            <person name="de Groot N.N."/>
        </authorList>
    </citation>
    <scope>NUCLEOTIDE SEQUENCE [LARGE SCALE GENOMIC DNA]</scope>
    <source>
        <strain evidence="2 3">CGMCC 1.9156</strain>
    </source>
</reference>
<evidence type="ECO:0000313" key="2">
    <source>
        <dbReference type="EMBL" id="SFF88399.1"/>
    </source>
</evidence>
<name>A0A1I2MC79_9BACT</name>
<dbReference type="STRING" id="655355.SAMN05216283_11936"/>
<dbReference type="EMBL" id="FONW01000019">
    <property type="protein sequence ID" value="SFF88399.1"/>
    <property type="molecule type" value="Genomic_DNA"/>
</dbReference>
<keyword evidence="1" id="KW-0472">Membrane</keyword>
<dbReference type="Pfam" id="PF03929">
    <property type="entry name" value="PepSY_TM"/>
    <property type="match status" value="2"/>
</dbReference>
<protein>
    <submittedName>
        <fullName evidence="2">PepSY-associated TM region</fullName>
    </submittedName>
</protein>
<dbReference type="AlphaFoldDB" id="A0A1I2MC79"/>
<proteinExistence type="predicted"/>
<feature type="transmembrane region" description="Helical" evidence="1">
    <location>
        <begin position="210"/>
        <end position="232"/>
    </location>
</feature>
<accession>A0A1I2MC79</accession>
<dbReference type="Proteomes" id="UP000198964">
    <property type="component" value="Unassembled WGS sequence"/>
</dbReference>
<feature type="transmembrane region" description="Helical" evidence="1">
    <location>
        <begin position="472"/>
        <end position="495"/>
    </location>
</feature>
<gene>
    <name evidence="2" type="ORF">SAMN05216283_11936</name>
</gene>